<evidence type="ECO:0000313" key="2">
    <source>
        <dbReference type="EMBL" id="OGY96820.1"/>
    </source>
</evidence>
<accession>A0A1G2C826</accession>
<gene>
    <name evidence="2" type="ORF">A2128_02845</name>
</gene>
<evidence type="ECO:0000313" key="3">
    <source>
        <dbReference type="Proteomes" id="UP000176349"/>
    </source>
</evidence>
<dbReference type="EMBL" id="MHKV01000033">
    <property type="protein sequence ID" value="OGY96820.1"/>
    <property type="molecule type" value="Genomic_DNA"/>
</dbReference>
<reference evidence="2 3" key="1">
    <citation type="journal article" date="2016" name="Nat. Commun.">
        <title>Thousands of microbial genomes shed light on interconnected biogeochemical processes in an aquifer system.</title>
        <authorList>
            <person name="Anantharaman K."/>
            <person name="Brown C.T."/>
            <person name="Hug L.A."/>
            <person name="Sharon I."/>
            <person name="Castelle C.J."/>
            <person name="Probst A.J."/>
            <person name="Thomas B.C."/>
            <person name="Singh A."/>
            <person name="Wilkins M.J."/>
            <person name="Karaoz U."/>
            <person name="Brodie E.L."/>
            <person name="Williams K.H."/>
            <person name="Hubbard S.S."/>
            <person name="Banfield J.F."/>
        </authorList>
    </citation>
    <scope>NUCLEOTIDE SEQUENCE [LARGE SCALE GENOMIC DNA]</scope>
</reference>
<feature type="region of interest" description="Disordered" evidence="1">
    <location>
        <begin position="57"/>
        <end position="79"/>
    </location>
</feature>
<dbReference type="AlphaFoldDB" id="A0A1G2C826"/>
<proteinExistence type="predicted"/>
<organism evidence="2 3">
    <name type="scientific">Candidatus Liptonbacteria bacterium GWC1_60_9</name>
    <dbReference type="NCBI Taxonomy" id="1798645"/>
    <lineage>
        <taxon>Bacteria</taxon>
        <taxon>Candidatus Liptoniibacteriota</taxon>
    </lineage>
</organism>
<comment type="caution">
    <text evidence="2">The sequence shown here is derived from an EMBL/GenBank/DDBJ whole genome shotgun (WGS) entry which is preliminary data.</text>
</comment>
<sequence length="79" mass="8542">MAEVKARMFPLKVEFVPSVAELPTCQKTLQAWAPFMRLTLLLFDVISVEAALKTKTASGSPWASSVRVPAIPNSPSAVL</sequence>
<evidence type="ECO:0000256" key="1">
    <source>
        <dbReference type="SAM" id="MobiDB-lite"/>
    </source>
</evidence>
<name>A0A1G2C826_9BACT</name>
<protein>
    <submittedName>
        <fullName evidence="2">Uncharacterized protein</fullName>
    </submittedName>
</protein>
<dbReference type="Proteomes" id="UP000176349">
    <property type="component" value="Unassembled WGS sequence"/>
</dbReference>